<feature type="region of interest" description="Disordered" evidence="1">
    <location>
        <begin position="195"/>
        <end position="236"/>
    </location>
</feature>
<sequence>MPRHMQTHRLNLTDFENACLNAPGVNSKTRFTMLRLFEQIRTKHQKQQFDGYCIEPGTVMRYDGIPSDGTDNTQPSASFMCFPYLSVGPRQQPADSPKMGYPTRSILQTLYPYESTALREETPSFCSDSSQASDQVLYVPQCWVVILDSTILISCSELGVDDLMDKSVTISHHKKYFPPVTGQQGEEPIRVEDYLIEDDESDVSTTTGTYDSPLSDAETPLFQPRLGTSRKTTDKL</sequence>
<comment type="caution">
    <text evidence="2">The sequence shown here is derived from an EMBL/GenBank/DDBJ whole genome shotgun (WGS) entry which is preliminary data.</text>
</comment>
<dbReference type="Proteomes" id="UP001578633">
    <property type="component" value="Chromosome 1"/>
</dbReference>
<protein>
    <submittedName>
        <fullName evidence="2">Uncharacterized protein</fullName>
    </submittedName>
</protein>
<reference evidence="2 3" key="1">
    <citation type="submission" date="2024-09" db="EMBL/GenBank/DDBJ databases">
        <title>T2T genomes of carrot and Alternaria dauci and their utility for understanding host-pathogen interaction during carrot leaf blight disease.</title>
        <authorList>
            <person name="Liu W."/>
            <person name="Xu S."/>
            <person name="Ou C."/>
            <person name="Liu X."/>
            <person name="Zhuang F."/>
            <person name="Deng X.W."/>
        </authorList>
    </citation>
    <scope>NUCLEOTIDE SEQUENCE [LARGE SCALE GENOMIC DNA]</scope>
    <source>
        <strain evidence="2 3">A2016</strain>
    </source>
</reference>
<name>A0ABR3UZ68_9PLEO</name>
<gene>
    <name evidence="2" type="ORF">ACET3X_002095</name>
</gene>
<evidence type="ECO:0000313" key="3">
    <source>
        <dbReference type="Proteomes" id="UP001578633"/>
    </source>
</evidence>
<dbReference type="GeneID" id="96082417"/>
<feature type="compositionally biased region" description="Polar residues" evidence="1">
    <location>
        <begin position="203"/>
        <end position="212"/>
    </location>
</feature>
<accession>A0ABR3UZ68</accession>
<evidence type="ECO:0000256" key="1">
    <source>
        <dbReference type="SAM" id="MobiDB-lite"/>
    </source>
</evidence>
<dbReference type="EMBL" id="JBHGVX010000001">
    <property type="protein sequence ID" value="KAL1801753.1"/>
    <property type="molecule type" value="Genomic_DNA"/>
</dbReference>
<dbReference type="RefSeq" id="XP_069312337.1">
    <property type="nucleotide sequence ID" value="XM_069447460.1"/>
</dbReference>
<proteinExistence type="predicted"/>
<keyword evidence="3" id="KW-1185">Reference proteome</keyword>
<evidence type="ECO:0000313" key="2">
    <source>
        <dbReference type="EMBL" id="KAL1801753.1"/>
    </source>
</evidence>
<organism evidence="2 3">
    <name type="scientific">Alternaria dauci</name>
    <dbReference type="NCBI Taxonomy" id="48095"/>
    <lineage>
        <taxon>Eukaryota</taxon>
        <taxon>Fungi</taxon>
        <taxon>Dikarya</taxon>
        <taxon>Ascomycota</taxon>
        <taxon>Pezizomycotina</taxon>
        <taxon>Dothideomycetes</taxon>
        <taxon>Pleosporomycetidae</taxon>
        <taxon>Pleosporales</taxon>
        <taxon>Pleosporineae</taxon>
        <taxon>Pleosporaceae</taxon>
        <taxon>Alternaria</taxon>
        <taxon>Alternaria sect. Porri</taxon>
    </lineage>
</organism>